<evidence type="ECO:0000313" key="2">
    <source>
        <dbReference type="Proteomes" id="UP000824533"/>
    </source>
</evidence>
<comment type="caution">
    <text evidence="1">The sequence shown here is derived from an EMBL/GenBank/DDBJ whole genome shotgun (WGS) entry which is preliminary data.</text>
</comment>
<dbReference type="Proteomes" id="UP000824533">
    <property type="component" value="Linkage Group LG07"/>
</dbReference>
<proteinExistence type="predicted"/>
<sequence>MNEKWQNDEEIQRFREYLRIPSVHPKVDYGDCVKFLKKQAVSLDLPVVVYELVPKKPIVVITWKGLQPNLPAIMLNSHMDVVPVYEDSWTYPPFEARISDDGFIYARGTQDMKCVGMFHLEAVRRLKNAGIRLRRTVHITFVPDEEINSVDGMRIFSESQEFKKLNVGFELDESMSNPCPGEIIVFYGERTSRQIKVTCRGEPGHGSILMADTAGEKFHYIVNRFMTLRAEELKKLKNKSLVQSGEVITVNLTQVEGGVQVNVLPEKLTAYFDIRIPPFVDHDEFENMISKWCQEAGEGVTFEYIEKNPEVKSTKLDDSLPFWGALEKTCNEMGYKLNCLICPGATDARFIRRQGIPAINFSPLPNTPMLIHCHDERLHVDVFKTGIDIMKKVLVAVANV</sequence>
<dbReference type="EMBL" id="CM034393">
    <property type="protein sequence ID" value="KAJ0179721.1"/>
    <property type="molecule type" value="Genomic_DNA"/>
</dbReference>
<keyword evidence="2" id="KW-1185">Reference proteome</keyword>
<evidence type="ECO:0000313" key="1">
    <source>
        <dbReference type="EMBL" id="KAJ0179721.1"/>
    </source>
</evidence>
<protein>
    <submittedName>
        <fullName evidence="1">Uncharacterized protein</fullName>
    </submittedName>
</protein>
<accession>A0ACC1D7C6</accession>
<name>A0ACC1D7C6_9NEOP</name>
<organism evidence="1 2">
    <name type="scientific">Dendrolimus kikuchii</name>
    <dbReference type="NCBI Taxonomy" id="765133"/>
    <lineage>
        <taxon>Eukaryota</taxon>
        <taxon>Metazoa</taxon>
        <taxon>Ecdysozoa</taxon>
        <taxon>Arthropoda</taxon>
        <taxon>Hexapoda</taxon>
        <taxon>Insecta</taxon>
        <taxon>Pterygota</taxon>
        <taxon>Neoptera</taxon>
        <taxon>Endopterygota</taxon>
        <taxon>Lepidoptera</taxon>
        <taxon>Glossata</taxon>
        <taxon>Ditrysia</taxon>
        <taxon>Bombycoidea</taxon>
        <taxon>Lasiocampidae</taxon>
        <taxon>Dendrolimus</taxon>
    </lineage>
</organism>
<reference evidence="1 2" key="1">
    <citation type="journal article" date="2021" name="Front. Genet.">
        <title>Chromosome-Level Genome Assembly Reveals Significant Gene Expansion in the Toll and IMD Signaling Pathways of Dendrolimus kikuchii.</title>
        <authorList>
            <person name="Zhou J."/>
            <person name="Wu P."/>
            <person name="Xiong Z."/>
            <person name="Liu N."/>
            <person name="Zhao N."/>
            <person name="Ji M."/>
            <person name="Qiu Y."/>
            <person name="Yang B."/>
        </authorList>
    </citation>
    <scope>NUCLEOTIDE SEQUENCE [LARGE SCALE GENOMIC DNA]</scope>
    <source>
        <strain evidence="1">Ann1</strain>
    </source>
</reference>
<gene>
    <name evidence="1" type="ORF">K1T71_004312</name>
</gene>